<dbReference type="InterPro" id="IPR013342">
    <property type="entry name" value="Mandelate_racemase_C"/>
</dbReference>
<dbReference type="CDD" id="cd03320">
    <property type="entry name" value="OSBS"/>
    <property type="match status" value="1"/>
</dbReference>
<dbReference type="EMBL" id="JAUTIX010000001">
    <property type="protein sequence ID" value="MDP0396727.1"/>
    <property type="molecule type" value="Genomic_DNA"/>
</dbReference>
<evidence type="ECO:0000256" key="3">
    <source>
        <dbReference type="ARBA" id="ARBA00022842"/>
    </source>
</evidence>
<dbReference type="SFLD" id="SFLDG00180">
    <property type="entry name" value="muconate_cycloisomerase"/>
    <property type="match status" value="1"/>
</dbReference>
<dbReference type="SUPFAM" id="SSF51604">
    <property type="entry name" value="Enolase C-terminal domain-like"/>
    <property type="match status" value="1"/>
</dbReference>
<dbReference type="SMART" id="SM00922">
    <property type="entry name" value="MR_MLE"/>
    <property type="match status" value="1"/>
</dbReference>
<dbReference type="Gene3D" id="3.20.20.120">
    <property type="entry name" value="Enolase-like C-terminal domain"/>
    <property type="match status" value="1"/>
</dbReference>
<dbReference type="GO" id="GO:0000287">
    <property type="term" value="F:magnesium ion binding"/>
    <property type="evidence" value="ECO:0007669"/>
    <property type="project" value="UniProtKB-UniRule"/>
</dbReference>
<accession>A0AA90SK56</accession>
<evidence type="ECO:0000259" key="6">
    <source>
        <dbReference type="SMART" id="SM00922"/>
    </source>
</evidence>
<dbReference type="SFLD" id="SFLDS00001">
    <property type="entry name" value="Enolase"/>
    <property type="match status" value="1"/>
</dbReference>
<keyword evidence="3 5" id="KW-0460">Magnesium</keyword>
<comment type="cofactor">
    <cofactor evidence="5">
        <name>a divalent metal cation</name>
        <dbReference type="ChEBI" id="CHEBI:60240"/>
    </cofactor>
</comment>
<keyword evidence="4 5" id="KW-0456">Lyase</keyword>
<evidence type="ECO:0000313" key="8">
    <source>
        <dbReference type="Proteomes" id="UP001178281"/>
    </source>
</evidence>
<dbReference type="RefSeq" id="WP_305110146.1">
    <property type="nucleotide sequence ID" value="NZ_JAUTIX010000001.1"/>
</dbReference>
<dbReference type="EC" id="4.2.1.113" evidence="5"/>
<dbReference type="AlphaFoldDB" id="A0AA90SK56"/>
<evidence type="ECO:0000256" key="1">
    <source>
        <dbReference type="ARBA" id="ARBA00022428"/>
    </source>
</evidence>
<keyword evidence="1 5" id="KW-0474">Menaquinone biosynthesis</keyword>
<dbReference type="InterPro" id="IPR010196">
    <property type="entry name" value="OSB_synthase_MenC1"/>
</dbReference>
<comment type="caution">
    <text evidence="7">The sequence shown here is derived from an EMBL/GenBank/DDBJ whole genome shotgun (WGS) entry which is preliminary data.</text>
</comment>
<organism evidence="7 8">
    <name type="scientific">Tsukamurella strandjordii</name>
    <dbReference type="NCBI Taxonomy" id="147577"/>
    <lineage>
        <taxon>Bacteria</taxon>
        <taxon>Bacillati</taxon>
        <taxon>Actinomycetota</taxon>
        <taxon>Actinomycetes</taxon>
        <taxon>Mycobacteriales</taxon>
        <taxon>Tsukamurellaceae</taxon>
        <taxon>Tsukamurella</taxon>
    </lineage>
</organism>
<protein>
    <recommendedName>
        <fullName evidence="5">o-succinylbenzoate synthase</fullName>
        <shortName evidence="5">OSB synthase</shortName>
        <shortName evidence="5">OSBS</shortName>
        <ecNumber evidence="5">4.2.1.113</ecNumber>
    </recommendedName>
    <alternativeName>
        <fullName evidence="5">4-(2'-carboxyphenyl)-4-oxybutyric acid synthase</fullName>
    </alternativeName>
    <alternativeName>
        <fullName evidence="5">o-succinylbenzoic acid synthase</fullName>
    </alternativeName>
</protein>
<keyword evidence="8" id="KW-1185">Reference proteome</keyword>
<evidence type="ECO:0000256" key="5">
    <source>
        <dbReference type="HAMAP-Rule" id="MF_00470"/>
    </source>
</evidence>
<feature type="domain" description="Mandelate racemase/muconate lactonizing enzyme C-terminal" evidence="6">
    <location>
        <begin position="83"/>
        <end position="183"/>
    </location>
</feature>
<dbReference type="InterPro" id="IPR036849">
    <property type="entry name" value="Enolase-like_C_sf"/>
</dbReference>
<dbReference type="Pfam" id="PF13378">
    <property type="entry name" value="MR_MLE_C"/>
    <property type="match status" value="1"/>
</dbReference>
<feature type="active site" description="Proton donor" evidence="5">
    <location>
        <position position="106"/>
    </location>
</feature>
<dbReference type="GO" id="GO:0009234">
    <property type="term" value="P:menaquinone biosynthetic process"/>
    <property type="evidence" value="ECO:0007669"/>
    <property type="project" value="UniProtKB-UniRule"/>
</dbReference>
<comment type="pathway">
    <text evidence="5">Quinol/quinone metabolism; 1,4-dihydroxy-2-naphthoate biosynthesis; 1,4-dihydroxy-2-naphthoate from chorismate: step 4/7.</text>
</comment>
<dbReference type="PANTHER" id="PTHR48073:SF2">
    <property type="entry name" value="O-SUCCINYLBENZOATE SYNTHASE"/>
    <property type="match status" value="1"/>
</dbReference>
<dbReference type="GO" id="GO:0043748">
    <property type="term" value="F:O-succinylbenzoate synthase activity"/>
    <property type="evidence" value="ECO:0007669"/>
    <property type="project" value="UniProtKB-EC"/>
</dbReference>
<dbReference type="Proteomes" id="UP001178281">
    <property type="component" value="Unassembled WGS sequence"/>
</dbReference>
<gene>
    <name evidence="5" type="primary">menC</name>
    <name evidence="7" type="ORF">Q7X28_02195</name>
</gene>
<dbReference type="PANTHER" id="PTHR48073">
    <property type="entry name" value="O-SUCCINYLBENZOATE SYNTHASE-RELATED"/>
    <property type="match status" value="1"/>
</dbReference>
<reference evidence="7" key="1">
    <citation type="submission" date="2023-08" db="EMBL/GenBank/DDBJ databases">
        <title>The draft genome of Tsukamurella strandjordii strain 050030.</title>
        <authorList>
            <person name="Zhao F."/>
            <person name="Feng Y."/>
            <person name="Zong Z."/>
        </authorList>
    </citation>
    <scope>NUCLEOTIDE SEQUENCE</scope>
    <source>
        <strain evidence="7">050030</strain>
    </source>
</reference>
<dbReference type="InterPro" id="IPR029065">
    <property type="entry name" value="Enolase_C-like"/>
</dbReference>
<sequence>MVDVDELLASARVVRLPMRVRFRGITAREAVVFRGPAGWGEFAPFAEYDDVESANWLRAGIEAAYEGFPDPVRTVVPINATVPAVTAAQVPEVLSRFPGCRVAKVKVAEKGQSAEDDVARVAAVRAALGPDGAVRIDANGGWTVPEAYAVISRILEQGPLDYAEQPCRTVEELAELRALLAGACDVAADESIRRADDPMRVAELGAADVAVVKVPPLGGVRAVLDVAAKLRAAAGVRVTVSSALDTAVGLTAGIAAAAAIPEGNAAGLGTGGFFTADLGTHSVVDGALRVAAVDPDEATIAAVEETGERRDWWLDRLRRCAALLPGSVGPAQ</sequence>
<feature type="binding site" evidence="5">
    <location>
        <position position="164"/>
    </location>
    <ligand>
        <name>Mg(2+)</name>
        <dbReference type="ChEBI" id="CHEBI:18420"/>
    </ligand>
</feature>
<comment type="similarity">
    <text evidence="5">Belongs to the mandelate racemase/muconate lactonizing enzyme family. MenC type 1 subfamily.</text>
</comment>
<name>A0AA90SK56_9ACTN</name>
<comment type="pathway">
    <text evidence="5">Quinol/quinone metabolism; menaquinone biosynthesis.</text>
</comment>
<feature type="binding site" evidence="5">
    <location>
        <position position="137"/>
    </location>
    <ligand>
        <name>Mg(2+)</name>
        <dbReference type="ChEBI" id="CHEBI:18420"/>
    </ligand>
</feature>
<evidence type="ECO:0000256" key="2">
    <source>
        <dbReference type="ARBA" id="ARBA00022723"/>
    </source>
</evidence>
<feature type="binding site" evidence="5">
    <location>
        <position position="189"/>
    </location>
    <ligand>
        <name>Mg(2+)</name>
        <dbReference type="ChEBI" id="CHEBI:18420"/>
    </ligand>
</feature>
<evidence type="ECO:0000256" key="4">
    <source>
        <dbReference type="ARBA" id="ARBA00023239"/>
    </source>
</evidence>
<comment type="catalytic activity">
    <reaction evidence="5">
        <text>(1R,6R)-6-hydroxy-2-succinyl-cyclohexa-2,4-diene-1-carboxylate = 2-succinylbenzoate + H2O</text>
        <dbReference type="Rhea" id="RHEA:10196"/>
        <dbReference type="ChEBI" id="CHEBI:15377"/>
        <dbReference type="ChEBI" id="CHEBI:18325"/>
        <dbReference type="ChEBI" id="CHEBI:58689"/>
        <dbReference type="EC" id="4.2.1.113"/>
    </reaction>
</comment>
<comment type="function">
    <text evidence="5">Converts 2-succinyl-6-hydroxy-2,4-cyclohexadiene-1-carboxylate (SHCHC) to 2-succinylbenzoate (OSB).</text>
</comment>
<dbReference type="NCBIfam" id="NF002782">
    <property type="entry name" value="PRK02901.1"/>
    <property type="match status" value="1"/>
</dbReference>
<keyword evidence="2 5" id="KW-0479">Metal-binding</keyword>
<evidence type="ECO:0000313" key="7">
    <source>
        <dbReference type="EMBL" id="MDP0396727.1"/>
    </source>
</evidence>
<feature type="active site" description="Proton acceptor" evidence="5">
    <location>
        <position position="213"/>
    </location>
</feature>
<dbReference type="Pfam" id="PF18374">
    <property type="entry name" value="Enolase_like_N"/>
    <property type="match status" value="1"/>
</dbReference>
<proteinExistence type="inferred from homology"/>
<dbReference type="HAMAP" id="MF_00470">
    <property type="entry name" value="MenC_1"/>
    <property type="match status" value="1"/>
</dbReference>
<dbReference type="SFLD" id="SFLDF00009">
    <property type="entry name" value="o-succinylbenzoate_synthase"/>
    <property type="match status" value="1"/>
</dbReference>